<dbReference type="FunFam" id="3.40.50.1170:FF:000001">
    <property type="entry name" value="L-asparaginase 2"/>
    <property type="match status" value="1"/>
</dbReference>
<evidence type="ECO:0000256" key="9">
    <source>
        <dbReference type="SAM" id="SignalP"/>
    </source>
</evidence>
<dbReference type="SMART" id="SM00870">
    <property type="entry name" value="Asparaginase"/>
    <property type="match status" value="1"/>
</dbReference>
<dbReference type="CDD" id="cd08964">
    <property type="entry name" value="L-asparaginase_II"/>
    <property type="match status" value="1"/>
</dbReference>
<evidence type="ECO:0000313" key="13">
    <source>
        <dbReference type="Proteomes" id="UP001147752"/>
    </source>
</evidence>
<dbReference type="GO" id="GO:0004067">
    <property type="term" value="F:asparaginase activity"/>
    <property type="evidence" value="ECO:0007669"/>
    <property type="project" value="UniProtKB-UniRule"/>
</dbReference>
<dbReference type="PIRSF" id="PIRSF500176">
    <property type="entry name" value="L_ASNase"/>
    <property type="match status" value="1"/>
</dbReference>
<dbReference type="PROSITE" id="PS51732">
    <property type="entry name" value="ASN_GLN_ASE_3"/>
    <property type="match status" value="1"/>
</dbReference>
<dbReference type="PRINTS" id="PR00139">
    <property type="entry name" value="ASNGLNASE"/>
</dbReference>
<dbReference type="InterPro" id="IPR027474">
    <property type="entry name" value="L-asparaginase_N"/>
</dbReference>
<evidence type="ECO:0000256" key="7">
    <source>
        <dbReference type="PROSITE-ProRule" id="PRU10099"/>
    </source>
</evidence>
<feature type="active site" description="O-isoaspartyl threonine intermediate" evidence="5">
    <location>
        <position position="58"/>
    </location>
</feature>
<gene>
    <name evidence="12" type="ORF">N7517_004453</name>
</gene>
<dbReference type="Pfam" id="PF00710">
    <property type="entry name" value="Asparaginase"/>
    <property type="match status" value="1"/>
</dbReference>
<dbReference type="Gene3D" id="3.40.50.40">
    <property type="match status" value="1"/>
</dbReference>
<comment type="caution">
    <text evidence="12">The sequence shown here is derived from an EMBL/GenBank/DDBJ whole genome shotgun (WGS) entry which is preliminary data.</text>
</comment>
<keyword evidence="13" id="KW-1185">Reference proteome</keyword>
<dbReference type="OrthoDB" id="542841at2759"/>
<dbReference type="InterPro" id="IPR036152">
    <property type="entry name" value="Asp/glu_Ase-like_sf"/>
</dbReference>
<dbReference type="PROSITE" id="PS00144">
    <property type="entry name" value="ASN_GLN_ASE_1"/>
    <property type="match status" value="1"/>
</dbReference>
<dbReference type="InterPro" id="IPR006034">
    <property type="entry name" value="Asparaginase/glutaminase-like"/>
</dbReference>
<feature type="signal peptide" evidence="9">
    <location>
        <begin position="1"/>
        <end position="19"/>
    </location>
</feature>
<dbReference type="Gene3D" id="3.40.50.1170">
    <property type="entry name" value="L-asparaginase, N-terminal domain"/>
    <property type="match status" value="1"/>
</dbReference>
<dbReference type="SUPFAM" id="SSF53774">
    <property type="entry name" value="Glutaminase/Asparaginase"/>
    <property type="match status" value="1"/>
</dbReference>
<feature type="active site" evidence="8">
    <location>
        <position position="139"/>
    </location>
</feature>
<evidence type="ECO:0000259" key="10">
    <source>
        <dbReference type="Pfam" id="PF00710"/>
    </source>
</evidence>
<evidence type="ECO:0000256" key="1">
    <source>
        <dbReference type="ARBA" id="ARBA00010518"/>
    </source>
</evidence>
<evidence type="ECO:0000256" key="6">
    <source>
        <dbReference type="PIRSR" id="PIRSR001220-2"/>
    </source>
</evidence>
<feature type="domain" description="L-asparaginase N-terminal" evidence="10">
    <location>
        <begin position="49"/>
        <end position="243"/>
    </location>
</feature>
<keyword evidence="9" id="KW-0732">Signal</keyword>
<dbReference type="AlphaFoldDB" id="A0A9W9V889"/>
<evidence type="ECO:0000259" key="11">
    <source>
        <dbReference type="Pfam" id="PF17763"/>
    </source>
</evidence>
<dbReference type="Pfam" id="PF17763">
    <property type="entry name" value="Asparaginase_C"/>
    <property type="match status" value="1"/>
</dbReference>
<proteinExistence type="inferred from homology"/>
<evidence type="ECO:0000256" key="5">
    <source>
        <dbReference type="PIRSR" id="PIRSR001220-1"/>
    </source>
</evidence>
<dbReference type="EC" id="3.5.1.1" evidence="2"/>
<dbReference type="PIRSF" id="PIRSF001220">
    <property type="entry name" value="L-ASNase_gatD"/>
    <property type="match status" value="1"/>
</dbReference>
<reference evidence="12" key="2">
    <citation type="journal article" date="2023" name="IMA Fungus">
        <title>Comparative genomic study of the Penicillium genus elucidates a diverse pangenome and 15 lateral gene transfer events.</title>
        <authorList>
            <person name="Petersen C."/>
            <person name="Sorensen T."/>
            <person name="Nielsen M.R."/>
            <person name="Sondergaard T.E."/>
            <person name="Sorensen J.L."/>
            <person name="Fitzpatrick D.A."/>
            <person name="Frisvad J.C."/>
            <person name="Nielsen K.L."/>
        </authorList>
    </citation>
    <scope>NUCLEOTIDE SEQUENCE</scope>
    <source>
        <strain evidence="12">IBT 3081</strain>
    </source>
</reference>
<dbReference type="InterPro" id="IPR037152">
    <property type="entry name" value="L-asparaginase_N_sf"/>
</dbReference>
<dbReference type="Proteomes" id="UP001147752">
    <property type="component" value="Unassembled WGS sequence"/>
</dbReference>
<dbReference type="GO" id="GO:0006530">
    <property type="term" value="P:L-asparagine catabolic process"/>
    <property type="evidence" value="ECO:0007669"/>
    <property type="project" value="UniProtKB-ARBA"/>
</dbReference>
<evidence type="ECO:0000256" key="4">
    <source>
        <dbReference type="ARBA" id="ARBA00049366"/>
    </source>
</evidence>
<feature type="binding site" evidence="6">
    <location>
        <position position="105"/>
    </location>
    <ligand>
        <name>substrate</name>
    </ligand>
</feature>
<evidence type="ECO:0000313" key="12">
    <source>
        <dbReference type="EMBL" id="KAJ5372447.1"/>
    </source>
</evidence>
<evidence type="ECO:0000256" key="3">
    <source>
        <dbReference type="ARBA" id="ARBA00022801"/>
    </source>
</evidence>
<dbReference type="InterPro" id="IPR027475">
    <property type="entry name" value="Asparaginase/glutaminase_AS2"/>
</dbReference>
<dbReference type="PANTHER" id="PTHR11707">
    <property type="entry name" value="L-ASPARAGINASE"/>
    <property type="match status" value="1"/>
</dbReference>
<dbReference type="GeneID" id="81461366"/>
<dbReference type="PANTHER" id="PTHR11707:SF28">
    <property type="entry name" value="60 KDA LYSOPHOSPHOLIPASE"/>
    <property type="match status" value="1"/>
</dbReference>
<feature type="chain" id="PRO_5040862661" description="asparaginase" evidence="9">
    <location>
        <begin position="20"/>
        <end position="349"/>
    </location>
</feature>
<evidence type="ECO:0000256" key="8">
    <source>
        <dbReference type="PROSITE-ProRule" id="PRU10100"/>
    </source>
</evidence>
<feature type="active site" evidence="7">
    <location>
        <position position="58"/>
    </location>
</feature>
<name>A0A9W9V889_9EURO</name>
<dbReference type="RefSeq" id="XP_056578433.1">
    <property type="nucleotide sequence ID" value="XM_056722183.1"/>
</dbReference>
<dbReference type="InterPro" id="IPR020827">
    <property type="entry name" value="Asparaginase/glutaminase_AS1"/>
</dbReference>
<comment type="similarity">
    <text evidence="1">Belongs to the asparaginase 1 family.</text>
</comment>
<dbReference type="EMBL" id="JAPZBT010000002">
    <property type="protein sequence ID" value="KAJ5372447.1"/>
    <property type="molecule type" value="Genomic_DNA"/>
</dbReference>
<dbReference type="InterPro" id="IPR040919">
    <property type="entry name" value="Asparaginase_C"/>
</dbReference>
<keyword evidence="3" id="KW-0378">Hydrolase</keyword>
<dbReference type="InterPro" id="IPR004550">
    <property type="entry name" value="AsnASE_II"/>
</dbReference>
<reference evidence="12" key="1">
    <citation type="submission" date="2022-12" db="EMBL/GenBank/DDBJ databases">
        <authorList>
            <person name="Petersen C."/>
        </authorList>
    </citation>
    <scope>NUCLEOTIDE SEQUENCE</scope>
    <source>
        <strain evidence="12">IBT 3081</strain>
    </source>
</reference>
<organism evidence="12 13">
    <name type="scientific">Penicillium concentricum</name>
    <dbReference type="NCBI Taxonomy" id="293559"/>
    <lineage>
        <taxon>Eukaryota</taxon>
        <taxon>Fungi</taxon>
        <taxon>Dikarya</taxon>
        <taxon>Ascomycota</taxon>
        <taxon>Pezizomycotina</taxon>
        <taxon>Eurotiomycetes</taxon>
        <taxon>Eurotiomycetidae</taxon>
        <taxon>Eurotiales</taxon>
        <taxon>Aspergillaceae</taxon>
        <taxon>Penicillium</taxon>
    </lineage>
</organism>
<comment type="catalytic activity">
    <reaction evidence="4">
        <text>L-asparagine + H2O = L-aspartate + NH4(+)</text>
        <dbReference type="Rhea" id="RHEA:21016"/>
        <dbReference type="ChEBI" id="CHEBI:15377"/>
        <dbReference type="ChEBI" id="CHEBI:28938"/>
        <dbReference type="ChEBI" id="CHEBI:29991"/>
        <dbReference type="ChEBI" id="CHEBI:58048"/>
        <dbReference type="EC" id="3.5.1.1"/>
    </reaction>
</comment>
<evidence type="ECO:0000256" key="2">
    <source>
        <dbReference type="ARBA" id="ARBA00012920"/>
    </source>
</evidence>
<dbReference type="PROSITE" id="PS00917">
    <property type="entry name" value="ASN_GLN_ASE_2"/>
    <property type="match status" value="1"/>
</dbReference>
<feature type="binding site" evidence="6">
    <location>
        <begin position="139"/>
        <end position="140"/>
    </location>
    <ligand>
        <name>substrate</name>
    </ligand>
</feature>
<dbReference type="InterPro" id="IPR027473">
    <property type="entry name" value="L-asparaginase_C"/>
</dbReference>
<accession>A0A9W9V889</accession>
<sequence length="349" mass="36747">MGLLLQTLVVSALAITSYASPWVYSRAAHTSRTNSNGLTFNHFNSSLPNVTILATGGTIAGTSNDKTATAGYESDALGINSLLSEIPDIFNVANIAAVQAKNVNSGDIPSSLPLNLTHRVQIEVCDDPTMSGAVITHGTDTLEESAFFIDATGNCGKPIVFVSSMRPSTAISADGPMNLLQGVTIPADKNSKDRGALVVTNDRIVSAFFATKTNANTMDTFKAYEQGSMGFIVSNKPYFYYTAVQPIAKHVADVSDVDAVPRVDILYAYEDMQVDSIYSAVKNGAKGVVVAGEGAGGVSTDFASAINDIVAKHNIPLCCRTVLILLGLLLAEKKGLEDIRGVFLKATVA</sequence>
<protein>
    <recommendedName>
        <fullName evidence="2">asparaginase</fullName>
        <ecNumber evidence="2">3.5.1.1</ecNumber>
    </recommendedName>
</protein>
<feature type="domain" description="Asparaginase/glutaminase C-terminal" evidence="11">
    <location>
        <begin position="262"/>
        <end position="317"/>
    </location>
</feature>